<dbReference type="AlphaFoldDB" id="A0AAI8VVC5"/>
<feature type="coiled-coil region" evidence="1">
    <location>
        <begin position="119"/>
        <end position="153"/>
    </location>
</feature>
<dbReference type="PANTHER" id="PTHR28064:SF1">
    <property type="entry name" value="INNER KINETOCHORE SUBUNIT NKP2"/>
    <property type="match status" value="1"/>
</dbReference>
<evidence type="ECO:0000313" key="2">
    <source>
        <dbReference type="EMBL" id="CAJ2511339.1"/>
    </source>
</evidence>
<dbReference type="InterPro" id="IPR018565">
    <property type="entry name" value="Nkp2/Cnl2"/>
</dbReference>
<dbReference type="Proteomes" id="UP001295740">
    <property type="component" value="Unassembled WGS sequence"/>
</dbReference>
<protein>
    <submittedName>
        <fullName evidence="2">Uu.00g069640.m01.CDS01</fullName>
    </submittedName>
</protein>
<keyword evidence="1" id="KW-0175">Coiled coil</keyword>
<keyword evidence="3" id="KW-1185">Reference proteome</keyword>
<reference evidence="2" key="1">
    <citation type="submission" date="2023-10" db="EMBL/GenBank/DDBJ databases">
        <authorList>
            <person name="Hackl T."/>
        </authorList>
    </citation>
    <scope>NUCLEOTIDE SEQUENCE</scope>
</reference>
<dbReference type="EMBL" id="CAUWAG010000018">
    <property type="protein sequence ID" value="CAJ2511339.1"/>
    <property type="molecule type" value="Genomic_DNA"/>
</dbReference>
<name>A0AAI8VVC5_9PEZI</name>
<dbReference type="GO" id="GO:0007059">
    <property type="term" value="P:chromosome segregation"/>
    <property type="evidence" value="ECO:0007669"/>
    <property type="project" value="TreeGrafter"/>
</dbReference>
<sequence>MAPSEATILRNYLLLPSRLPTIISLQEFTSFFPKSQQASPQIRALYRDLQQQRNALVDGVAANIDREVKSGKALRRAVIKAKREADVEELDDEVEIERALFGSTSSTNQPKKHSLLSITPDMDEAATDMEREVQQLEEEEAALLDTVKQTAGNMSDLRYGRLANSKLRAEVLDGLQGIQEVCKQKTPEKPE</sequence>
<gene>
    <name evidence="2" type="ORF">KHLLAP_LOCUS11807</name>
</gene>
<evidence type="ECO:0000313" key="3">
    <source>
        <dbReference type="Proteomes" id="UP001295740"/>
    </source>
</evidence>
<proteinExistence type="predicted"/>
<dbReference type="Pfam" id="PF09447">
    <property type="entry name" value="Cnl2_NKP2"/>
    <property type="match status" value="1"/>
</dbReference>
<comment type="caution">
    <text evidence="2">The sequence shown here is derived from an EMBL/GenBank/DDBJ whole genome shotgun (WGS) entry which is preliminary data.</text>
</comment>
<organism evidence="2 3">
    <name type="scientific">Anthostomella pinea</name>
    <dbReference type="NCBI Taxonomy" id="933095"/>
    <lineage>
        <taxon>Eukaryota</taxon>
        <taxon>Fungi</taxon>
        <taxon>Dikarya</taxon>
        <taxon>Ascomycota</taxon>
        <taxon>Pezizomycotina</taxon>
        <taxon>Sordariomycetes</taxon>
        <taxon>Xylariomycetidae</taxon>
        <taxon>Xylariales</taxon>
        <taxon>Xylariaceae</taxon>
        <taxon>Anthostomella</taxon>
    </lineage>
</organism>
<accession>A0AAI8VVC5</accession>
<evidence type="ECO:0000256" key="1">
    <source>
        <dbReference type="SAM" id="Coils"/>
    </source>
</evidence>
<dbReference type="PANTHER" id="PTHR28064">
    <property type="entry name" value="INNER KINETOCHORE SUBUNIT NKP2"/>
    <property type="match status" value="1"/>
</dbReference>
<dbReference type="GO" id="GO:0031511">
    <property type="term" value="C:Mis6-Sim4 complex"/>
    <property type="evidence" value="ECO:0007669"/>
    <property type="project" value="TreeGrafter"/>
</dbReference>